<keyword evidence="3" id="KW-1185">Reference proteome</keyword>
<evidence type="ECO:0000313" key="3">
    <source>
        <dbReference type="Proteomes" id="UP001472677"/>
    </source>
</evidence>
<dbReference type="EMBL" id="JBBPBM010000001">
    <property type="protein sequence ID" value="KAK8602227.1"/>
    <property type="molecule type" value="Genomic_DNA"/>
</dbReference>
<protein>
    <submittedName>
        <fullName evidence="2">Uncharacterized protein</fullName>
    </submittedName>
</protein>
<dbReference type="Proteomes" id="UP001472677">
    <property type="component" value="Unassembled WGS sequence"/>
</dbReference>
<gene>
    <name evidence="2" type="ORF">V6N12_052041</name>
</gene>
<comment type="caution">
    <text evidence="2">The sequence shown here is derived from an EMBL/GenBank/DDBJ whole genome shotgun (WGS) entry which is preliminary data.</text>
</comment>
<sequence length="114" mass="12528">MLGRGGGSRLGEQHSSGKFWLVKRRQTRPDVDDWFRLDDSGHRSGFGDRDDLRRRRQSRATASPQADASKKSFGHDNGDQRRVWAGRTVSAEPQPAATGMTATEATTAVLGFLG</sequence>
<accession>A0ABR2GH29</accession>
<reference evidence="2 3" key="1">
    <citation type="journal article" date="2024" name="G3 (Bethesda)">
        <title>Genome assembly of Hibiscus sabdariffa L. provides insights into metabolisms of medicinal natural products.</title>
        <authorList>
            <person name="Kim T."/>
        </authorList>
    </citation>
    <scope>NUCLEOTIDE SEQUENCE [LARGE SCALE GENOMIC DNA]</scope>
    <source>
        <strain evidence="2">TK-2024</strain>
        <tissue evidence="2">Old leaves</tissue>
    </source>
</reference>
<evidence type="ECO:0000256" key="1">
    <source>
        <dbReference type="SAM" id="MobiDB-lite"/>
    </source>
</evidence>
<name>A0ABR2GH29_9ROSI</name>
<feature type="compositionally biased region" description="Basic and acidic residues" evidence="1">
    <location>
        <begin position="68"/>
        <end position="82"/>
    </location>
</feature>
<proteinExistence type="predicted"/>
<organism evidence="2 3">
    <name type="scientific">Hibiscus sabdariffa</name>
    <name type="common">roselle</name>
    <dbReference type="NCBI Taxonomy" id="183260"/>
    <lineage>
        <taxon>Eukaryota</taxon>
        <taxon>Viridiplantae</taxon>
        <taxon>Streptophyta</taxon>
        <taxon>Embryophyta</taxon>
        <taxon>Tracheophyta</taxon>
        <taxon>Spermatophyta</taxon>
        <taxon>Magnoliopsida</taxon>
        <taxon>eudicotyledons</taxon>
        <taxon>Gunneridae</taxon>
        <taxon>Pentapetalae</taxon>
        <taxon>rosids</taxon>
        <taxon>malvids</taxon>
        <taxon>Malvales</taxon>
        <taxon>Malvaceae</taxon>
        <taxon>Malvoideae</taxon>
        <taxon>Hibiscus</taxon>
    </lineage>
</organism>
<feature type="compositionally biased region" description="Basic and acidic residues" evidence="1">
    <location>
        <begin position="27"/>
        <end position="53"/>
    </location>
</feature>
<feature type="region of interest" description="Disordered" evidence="1">
    <location>
        <begin position="1"/>
        <end position="101"/>
    </location>
</feature>
<evidence type="ECO:0000313" key="2">
    <source>
        <dbReference type="EMBL" id="KAK8602227.1"/>
    </source>
</evidence>